<reference evidence="1 2" key="1">
    <citation type="journal article" date="2018" name="PLoS ONE">
        <title>The draft genome of Kipferlia bialata reveals reductive genome evolution in fornicate parasites.</title>
        <authorList>
            <person name="Tanifuji G."/>
            <person name="Takabayashi S."/>
            <person name="Kume K."/>
            <person name="Takagi M."/>
            <person name="Nakayama T."/>
            <person name="Kamikawa R."/>
            <person name="Inagaki Y."/>
            <person name="Hashimoto T."/>
        </authorList>
    </citation>
    <scope>NUCLEOTIDE SEQUENCE [LARGE SCALE GENOMIC DNA]</scope>
    <source>
        <strain evidence="1">NY0173</strain>
    </source>
</reference>
<proteinExistence type="predicted"/>
<dbReference type="EMBL" id="BDIP01008978">
    <property type="protein sequence ID" value="GIQ92105.1"/>
    <property type="molecule type" value="Genomic_DNA"/>
</dbReference>
<dbReference type="AlphaFoldDB" id="A0A9K3DBR5"/>
<accession>A0A9K3DBR5</accession>
<name>A0A9K3DBR5_9EUKA</name>
<dbReference type="Proteomes" id="UP000265618">
    <property type="component" value="Unassembled WGS sequence"/>
</dbReference>
<gene>
    <name evidence="1" type="ORF">KIPB_015684</name>
</gene>
<protein>
    <submittedName>
        <fullName evidence="1">Uncharacterized protein</fullName>
    </submittedName>
</protein>
<sequence>CIEEASGDETEADTCISEFLARDCDTPASDCHSACALEYPADCPTECGYTGVICGTECDREYDSCMDEEDTTAEECDAAQTECSGWCDKNQDTCVTDCTGLLWESVPQFGAPPA</sequence>
<evidence type="ECO:0000313" key="2">
    <source>
        <dbReference type="Proteomes" id="UP000265618"/>
    </source>
</evidence>
<evidence type="ECO:0000313" key="1">
    <source>
        <dbReference type="EMBL" id="GIQ92105.1"/>
    </source>
</evidence>
<comment type="caution">
    <text evidence="1">The sequence shown here is derived from an EMBL/GenBank/DDBJ whole genome shotgun (WGS) entry which is preliminary data.</text>
</comment>
<feature type="non-terminal residue" evidence="1">
    <location>
        <position position="1"/>
    </location>
</feature>
<feature type="non-terminal residue" evidence="1">
    <location>
        <position position="114"/>
    </location>
</feature>
<organism evidence="1 2">
    <name type="scientific">Kipferlia bialata</name>
    <dbReference type="NCBI Taxonomy" id="797122"/>
    <lineage>
        <taxon>Eukaryota</taxon>
        <taxon>Metamonada</taxon>
        <taxon>Carpediemonas-like organisms</taxon>
        <taxon>Kipferlia</taxon>
    </lineage>
</organism>
<keyword evidence="2" id="KW-1185">Reference proteome</keyword>